<accession>A0ABX7T8C5</accession>
<evidence type="ECO:0000313" key="1">
    <source>
        <dbReference type="EMBL" id="QTD57341.1"/>
    </source>
</evidence>
<evidence type="ECO:0000313" key="2">
    <source>
        <dbReference type="Proteomes" id="UP000663923"/>
    </source>
</evidence>
<keyword evidence="2" id="KW-1185">Reference proteome</keyword>
<organism evidence="1 2">
    <name type="scientific">Parasphingorhabdus cellanae</name>
    <dbReference type="NCBI Taxonomy" id="2806553"/>
    <lineage>
        <taxon>Bacteria</taxon>
        <taxon>Pseudomonadati</taxon>
        <taxon>Pseudomonadota</taxon>
        <taxon>Alphaproteobacteria</taxon>
        <taxon>Sphingomonadales</taxon>
        <taxon>Sphingomonadaceae</taxon>
        <taxon>Parasphingorhabdus</taxon>
    </lineage>
</organism>
<sequence length="48" mass="5404">MSLNSVIQSFEICIYNVTQLFLDVIPFMYEQGPPMLQSAAVKDHNEAA</sequence>
<dbReference type="Proteomes" id="UP000663923">
    <property type="component" value="Chromosome"/>
</dbReference>
<proteinExistence type="predicted"/>
<gene>
    <name evidence="1" type="ORF">J4G78_07370</name>
</gene>
<dbReference type="EMBL" id="CP071794">
    <property type="protein sequence ID" value="QTD57341.1"/>
    <property type="molecule type" value="Genomic_DNA"/>
</dbReference>
<name>A0ABX7T8C5_9SPHN</name>
<protein>
    <submittedName>
        <fullName evidence="1">Uncharacterized protein</fullName>
    </submittedName>
</protein>
<reference evidence="1 2" key="1">
    <citation type="submission" date="2021-03" db="EMBL/GenBank/DDBJ databases">
        <title>Complete genome of Parasphingorhabdus_sp.JHSY0214.</title>
        <authorList>
            <person name="Yoo J.H."/>
            <person name="Bae J.W."/>
        </authorList>
    </citation>
    <scope>NUCLEOTIDE SEQUENCE [LARGE SCALE GENOMIC DNA]</scope>
    <source>
        <strain evidence="1 2">JHSY0214</strain>
    </source>
</reference>
<dbReference type="RefSeq" id="WP_207989733.1">
    <property type="nucleotide sequence ID" value="NZ_CP071794.1"/>
</dbReference>